<dbReference type="GO" id="GO:0050661">
    <property type="term" value="F:NADP binding"/>
    <property type="evidence" value="ECO:0007669"/>
    <property type="project" value="InterPro"/>
</dbReference>
<dbReference type="InterPro" id="IPR036188">
    <property type="entry name" value="FAD/NAD-bd_sf"/>
</dbReference>
<name>A0AAD5YFF0_9APHY</name>
<comment type="caution">
    <text evidence="5">The sequence shown here is derived from an EMBL/GenBank/DDBJ whole genome shotgun (WGS) entry which is preliminary data.</text>
</comment>
<dbReference type="Proteomes" id="UP001212997">
    <property type="component" value="Unassembled WGS sequence"/>
</dbReference>
<evidence type="ECO:0000256" key="3">
    <source>
        <dbReference type="ARBA" id="ARBA00022827"/>
    </source>
</evidence>
<protein>
    <submittedName>
        <fullName evidence="5">Uncharacterized protein</fullName>
    </submittedName>
</protein>
<evidence type="ECO:0000256" key="4">
    <source>
        <dbReference type="ARBA" id="ARBA00023002"/>
    </source>
</evidence>
<accession>A0AAD5YFF0</accession>
<comment type="similarity">
    <text evidence="1">Belongs to the FAD-binding monooxygenase family.</text>
</comment>
<keyword evidence="2" id="KW-0285">Flavoprotein</keyword>
<dbReference type="AlphaFoldDB" id="A0AAD5YFF0"/>
<reference evidence="5" key="1">
    <citation type="submission" date="2022-07" db="EMBL/GenBank/DDBJ databases">
        <title>Genome Sequence of Physisporinus lineatus.</title>
        <authorList>
            <person name="Buettner E."/>
        </authorList>
    </citation>
    <scope>NUCLEOTIDE SEQUENCE</scope>
    <source>
        <strain evidence="5">VT162</strain>
    </source>
</reference>
<dbReference type="SUPFAM" id="SSF51905">
    <property type="entry name" value="FAD/NAD(P)-binding domain"/>
    <property type="match status" value="3"/>
</dbReference>
<dbReference type="InterPro" id="IPR020946">
    <property type="entry name" value="Flavin_mOase-like"/>
</dbReference>
<organism evidence="5 6">
    <name type="scientific">Meripilus lineatus</name>
    <dbReference type="NCBI Taxonomy" id="2056292"/>
    <lineage>
        <taxon>Eukaryota</taxon>
        <taxon>Fungi</taxon>
        <taxon>Dikarya</taxon>
        <taxon>Basidiomycota</taxon>
        <taxon>Agaricomycotina</taxon>
        <taxon>Agaricomycetes</taxon>
        <taxon>Polyporales</taxon>
        <taxon>Meripilaceae</taxon>
        <taxon>Meripilus</taxon>
    </lineage>
</organism>
<dbReference type="GO" id="GO:0050660">
    <property type="term" value="F:flavin adenine dinucleotide binding"/>
    <property type="evidence" value="ECO:0007669"/>
    <property type="project" value="InterPro"/>
</dbReference>
<keyword evidence="6" id="KW-1185">Reference proteome</keyword>
<keyword evidence="3" id="KW-0274">FAD</keyword>
<evidence type="ECO:0000256" key="1">
    <source>
        <dbReference type="ARBA" id="ARBA00010139"/>
    </source>
</evidence>
<dbReference type="InterPro" id="IPR051209">
    <property type="entry name" value="FAD-bind_Monooxygenase_sf"/>
</dbReference>
<gene>
    <name evidence="5" type="ORF">NLI96_g9291</name>
</gene>
<dbReference type="Pfam" id="PF00743">
    <property type="entry name" value="FMO-like"/>
    <property type="match status" value="1"/>
</dbReference>
<dbReference type="Gene3D" id="3.50.50.60">
    <property type="entry name" value="FAD/NAD(P)-binding domain"/>
    <property type="match status" value="2"/>
</dbReference>
<dbReference type="PANTHER" id="PTHR42877:SF5">
    <property type="entry name" value="L-ORNITHINE N(5)-MONOOXYGENASE-RELATED"/>
    <property type="match status" value="1"/>
</dbReference>
<sequence length="520" mass="58813">MDRKVVIIGGGLGGLSTAIALKTQLNFRNFTIYEQSNDIGGTWNDNTYPGCASDVPTHWYSLSTDLNPNWDRSHVLQPELKAYWKQLAVKYGLNEHIVLNTRVRSVVWNAKDQKYTLELQDQENGKVYVERAEVVVSAVGFLSIPFDPPQLKIESFKGERFHSARWDHSVDLHNKRVAVIGNGCSAAQFLPIITQDPTTHAVNFCRTPQWFLPALELFYLTVLSKRDNLNGSVPKMLEDYMRKKTPKEYHDRIIPKFSIGCKRVIVDSGYLSALHRPNFDINYDGIAEFTEDGVLTKKGEKLPFDVVISATGFIVDEFPLKVKGVDGLSIQDFFKQKGGLEAYLGTTVPGFPNFFLIGGPNTGTGHASVVFSEEVQINYALQLIKPVVRGLASSFEVKLKDHDEFNKRLQKKLSTSVWSGCTSWYRTGHSGKIASVWPGTMTEFWWKLRSPVWSHYKVVNGKKWIRHRRFEKLQRAIGLIGIVFALVWARNNETIIRTLTANILAQATAFGRQLPALNLF</sequence>
<evidence type="ECO:0000256" key="2">
    <source>
        <dbReference type="ARBA" id="ARBA00022630"/>
    </source>
</evidence>
<dbReference type="EMBL" id="JANAWD010000462">
    <property type="protein sequence ID" value="KAJ3479109.1"/>
    <property type="molecule type" value="Genomic_DNA"/>
</dbReference>
<evidence type="ECO:0000313" key="6">
    <source>
        <dbReference type="Proteomes" id="UP001212997"/>
    </source>
</evidence>
<proteinExistence type="inferred from homology"/>
<dbReference type="GO" id="GO:0004499">
    <property type="term" value="F:N,N-dimethylaniline monooxygenase activity"/>
    <property type="evidence" value="ECO:0007669"/>
    <property type="project" value="InterPro"/>
</dbReference>
<keyword evidence="4" id="KW-0560">Oxidoreductase</keyword>
<dbReference type="PANTHER" id="PTHR42877">
    <property type="entry name" value="L-ORNITHINE N(5)-MONOOXYGENASE-RELATED"/>
    <property type="match status" value="1"/>
</dbReference>
<evidence type="ECO:0000313" key="5">
    <source>
        <dbReference type="EMBL" id="KAJ3479109.1"/>
    </source>
</evidence>